<dbReference type="Pfam" id="PF04672">
    <property type="entry name" value="Methyltransf_19"/>
    <property type="match status" value="1"/>
</dbReference>
<protein>
    <submittedName>
        <fullName evidence="1">Uncharacterized protein</fullName>
    </submittedName>
</protein>
<gene>
    <name evidence="1" type="ORF">GCM10022254_36070</name>
</gene>
<comment type="caution">
    <text evidence="1">The sequence shown here is derived from an EMBL/GenBank/DDBJ whole genome shotgun (WGS) entry which is preliminary data.</text>
</comment>
<evidence type="ECO:0000313" key="2">
    <source>
        <dbReference type="Proteomes" id="UP001501710"/>
    </source>
</evidence>
<dbReference type="Proteomes" id="UP001501710">
    <property type="component" value="Unassembled WGS sequence"/>
</dbReference>
<dbReference type="InterPro" id="IPR006764">
    <property type="entry name" value="SAM_dep_MeTrfase_SAV2177_type"/>
</dbReference>
<accession>A0ABP8C4B1</accession>
<dbReference type="EMBL" id="BAABAS010000006">
    <property type="protein sequence ID" value="GAA4233473.1"/>
    <property type="molecule type" value="Genomic_DNA"/>
</dbReference>
<reference evidence="2" key="1">
    <citation type="journal article" date="2019" name="Int. J. Syst. Evol. Microbiol.">
        <title>The Global Catalogue of Microorganisms (GCM) 10K type strain sequencing project: providing services to taxonomists for standard genome sequencing and annotation.</title>
        <authorList>
            <consortium name="The Broad Institute Genomics Platform"/>
            <consortium name="The Broad Institute Genome Sequencing Center for Infectious Disease"/>
            <person name="Wu L."/>
            <person name="Ma J."/>
        </authorList>
    </citation>
    <scope>NUCLEOTIDE SEQUENCE [LARGE SCALE GENOMIC DNA]</scope>
    <source>
        <strain evidence="2">JCM 17440</strain>
    </source>
</reference>
<name>A0ABP8C4B1_9ACTN</name>
<keyword evidence="2" id="KW-1185">Reference proteome</keyword>
<evidence type="ECO:0000313" key="1">
    <source>
        <dbReference type="EMBL" id="GAA4233473.1"/>
    </source>
</evidence>
<dbReference type="Gene3D" id="3.40.50.150">
    <property type="entry name" value="Vaccinia Virus protein VP39"/>
    <property type="match status" value="1"/>
</dbReference>
<proteinExistence type="predicted"/>
<dbReference type="InterPro" id="IPR029063">
    <property type="entry name" value="SAM-dependent_MTases_sf"/>
</dbReference>
<sequence>MQDESADAPGLDVTVPNVARIYDYFLGGKDNYGPDRERCTRTRGSCTSTTTRWSARTRGP</sequence>
<organism evidence="1 2">
    <name type="scientific">Actinomadura meridiana</name>
    <dbReference type="NCBI Taxonomy" id="559626"/>
    <lineage>
        <taxon>Bacteria</taxon>
        <taxon>Bacillati</taxon>
        <taxon>Actinomycetota</taxon>
        <taxon>Actinomycetes</taxon>
        <taxon>Streptosporangiales</taxon>
        <taxon>Thermomonosporaceae</taxon>
        <taxon>Actinomadura</taxon>
    </lineage>
</organism>